<keyword evidence="1" id="KW-1133">Transmembrane helix</keyword>
<keyword evidence="3" id="KW-1185">Reference proteome</keyword>
<feature type="transmembrane region" description="Helical" evidence="1">
    <location>
        <begin position="146"/>
        <end position="167"/>
    </location>
</feature>
<feature type="transmembrane region" description="Helical" evidence="1">
    <location>
        <begin position="271"/>
        <end position="304"/>
    </location>
</feature>
<comment type="caution">
    <text evidence="2">The sequence shown here is derived from an EMBL/GenBank/DDBJ whole genome shotgun (WGS) entry which is preliminary data.</text>
</comment>
<keyword evidence="1" id="KW-0472">Membrane</keyword>
<evidence type="ECO:0000313" key="2">
    <source>
        <dbReference type="EMBL" id="GGD24116.1"/>
    </source>
</evidence>
<feature type="transmembrane region" description="Helical" evidence="1">
    <location>
        <begin position="67"/>
        <end position="92"/>
    </location>
</feature>
<dbReference type="InterPro" id="IPR010295">
    <property type="entry name" value="DUF898"/>
</dbReference>
<keyword evidence="1" id="KW-0812">Transmembrane</keyword>
<dbReference type="RefSeq" id="WP_229738023.1">
    <property type="nucleotide sequence ID" value="NZ_BMGI01000001.1"/>
</dbReference>
<feature type="transmembrane region" description="Helical" evidence="1">
    <location>
        <begin position="225"/>
        <end position="243"/>
    </location>
</feature>
<evidence type="ECO:0000313" key="3">
    <source>
        <dbReference type="Proteomes" id="UP000617355"/>
    </source>
</evidence>
<dbReference type="Proteomes" id="UP000617355">
    <property type="component" value="Unassembled WGS sequence"/>
</dbReference>
<reference evidence="3" key="1">
    <citation type="journal article" date="2019" name="Int. J. Syst. Evol. Microbiol.">
        <title>The Global Catalogue of Microorganisms (GCM) 10K type strain sequencing project: providing services to taxonomists for standard genome sequencing and annotation.</title>
        <authorList>
            <consortium name="The Broad Institute Genomics Platform"/>
            <consortium name="The Broad Institute Genome Sequencing Center for Infectious Disease"/>
            <person name="Wu L."/>
            <person name="Ma J."/>
        </authorList>
    </citation>
    <scope>NUCLEOTIDE SEQUENCE [LARGE SCALE GENOMIC DNA]</scope>
    <source>
        <strain evidence="3">CGMCC 1.12922</strain>
    </source>
</reference>
<accession>A0ABQ1QDL5</accession>
<gene>
    <name evidence="2" type="ORF">GCM10011358_05700</name>
</gene>
<feature type="transmembrane region" description="Helical" evidence="1">
    <location>
        <begin position="20"/>
        <end position="38"/>
    </location>
</feature>
<dbReference type="EMBL" id="BMGI01000001">
    <property type="protein sequence ID" value="GGD24116.1"/>
    <property type="molecule type" value="Genomic_DNA"/>
</dbReference>
<name>A0ABQ1QDL5_9RHOB</name>
<protein>
    <submittedName>
        <fullName evidence="2">Membrane protein</fullName>
    </submittedName>
</protein>
<dbReference type="Pfam" id="PF05987">
    <property type="entry name" value="DUF898"/>
    <property type="match status" value="1"/>
</dbReference>
<sequence>MALRDLTTDYAGRGAPMFRLALKTGVLTVLTLGFYRFWMKTRMRRYYWSAIRPGGQPLEFTGRPTEMLMGFLTAVVVLAFYIGLVNLVLMFLSFSLFKGEAPAYLLSFLGLVPIIFFAQYRARRYILARTRWRGIRFGLEPGVKGYVWRATLWWIATILSAGILWPVKTFELEKYRTDRTFYGDARFEQTGGRWSLIGAMKHVYIAAALIGGGIFASTMSDEPVWLVATAMGAAWAVLGLGHWKAESFKRLTEGKRLGEVRFRCHPRGGRIVGIYLLGGLAIAALLFALLFALGMAIGVLLSFLDPELIAEGFDDFASLAALPAWLATLLGLVAYFSVFLFWGVLREVFITMPIARHLAETTEIVNPDALNAVRQRPRDEFAEAEGFADALPLGDGI</sequence>
<evidence type="ECO:0000256" key="1">
    <source>
        <dbReference type="SAM" id="Phobius"/>
    </source>
</evidence>
<feature type="transmembrane region" description="Helical" evidence="1">
    <location>
        <begin position="104"/>
        <end position="122"/>
    </location>
</feature>
<proteinExistence type="predicted"/>
<organism evidence="2 3">
    <name type="scientific">Sinisalibacter lacisalsi</name>
    <dbReference type="NCBI Taxonomy" id="1526570"/>
    <lineage>
        <taxon>Bacteria</taxon>
        <taxon>Pseudomonadati</taxon>
        <taxon>Pseudomonadota</taxon>
        <taxon>Alphaproteobacteria</taxon>
        <taxon>Rhodobacterales</taxon>
        <taxon>Roseobacteraceae</taxon>
        <taxon>Sinisalibacter</taxon>
    </lineage>
</organism>
<feature type="transmembrane region" description="Helical" evidence="1">
    <location>
        <begin position="324"/>
        <end position="345"/>
    </location>
</feature>